<feature type="compositionally biased region" description="Low complexity" evidence="1">
    <location>
        <begin position="110"/>
        <end position="122"/>
    </location>
</feature>
<dbReference type="InterPro" id="IPR006119">
    <property type="entry name" value="Resolv_N"/>
</dbReference>
<evidence type="ECO:0000259" key="2">
    <source>
        <dbReference type="PROSITE" id="PS51736"/>
    </source>
</evidence>
<evidence type="ECO:0000256" key="1">
    <source>
        <dbReference type="SAM" id="MobiDB-lite"/>
    </source>
</evidence>
<proteinExistence type="predicted"/>
<organism evidence="3 4">
    <name type="scientific">Actinoallomurus liliacearum</name>
    <dbReference type="NCBI Taxonomy" id="1080073"/>
    <lineage>
        <taxon>Bacteria</taxon>
        <taxon>Bacillati</taxon>
        <taxon>Actinomycetota</taxon>
        <taxon>Actinomycetes</taxon>
        <taxon>Streptosporangiales</taxon>
        <taxon>Thermomonosporaceae</taxon>
        <taxon>Actinoallomurus</taxon>
    </lineage>
</organism>
<name>A0ABP8U1K8_9ACTN</name>
<gene>
    <name evidence="3" type="ORF">GCM10023195_86710</name>
</gene>
<keyword evidence="4" id="KW-1185">Reference proteome</keyword>
<protein>
    <recommendedName>
        <fullName evidence="2">Resolvase/invertase-type recombinase catalytic domain-containing protein</fullName>
    </recommendedName>
</protein>
<feature type="region of interest" description="Disordered" evidence="1">
    <location>
        <begin position="102"/>
        <end position="150"/>
    </location>
</feature>
<dbReference type="PROSITE" id="PS51736">
    <property type="entry name" value="RECOMBINASES_3"/>
    <property type="match status" value="1"/>
</dbReference>
<evidence type="ECO:0000313" key="3">
    <source>
        <dbReference type="EMBL" id="GAA4619201.1"/>
    </source>
</evidence>
<reference evidence="4" key="1">
    <citation type="journal article" date="2019" name="Int. J. Syst. Evol. Microbiol.">
        <title>The Global Catalogue of Microorganisms (GCM) 10K type strain sequencing project: providing services to taxonomists for standard genome sequencing and annotation.</title>
        <authorList>
            <consortium name="The Broad Institute Genomics Platform"/>
            <consortium name="The Broad Institute Genome Sequencing Center for Infectious Disease"/>
            <person name="Wu L."/>
            <person name="Ma J."/>
        </authorList>
    </citation>
    <scope>NUCLEOTIDE SEQUENCE [LARGE SCALE GENOMIC DNA]</scope>
    <source>
        <strain evidence="4">JCM 17938</strain>
    </source>
</reference>
<sequence>MGAMFFAVLTVAAQLDRNYIREKTLEGHAVAANKGNHGGRPKVIDDDMLLFARALKDKGVPVPEIAKKLTIRTGKNAGQHPFRAGTGETTSWRRCWCRPGRKGRARDPDAAAPYEAAPYEGAGRARPRLSSPPFGRWPESGQDEEAATGDARIRKRCALETPRGSLCRYHHRPTHQDPVHRSRTERMADDGEGIGRTQVNGAREAGREPGRHRAACAVRRHGHQVDGVGPREHQRDQARVGAVEPAYFDPASPGRDAARDVVPGIGVQADTQRGPAQLLIDSCDEAG</sequence>
<evidence type="ECO:0000313" key="4">
    <source>
        <dbReference type="Proteomes" id="UP001500212"/>
    </source>
</evidence>
<dbReference type="EMBL" id="BAABHJ010000040">
    <property type="protein sequence ID" value="GAA4619201.1"/>
    <property type="molecule type" value="Genomic_DNA"/>
</dbReference>
<dbReference type="Proteomes" id="UP001500212">
    <property type="component" value="Unassembled WGS sequence"/>
</dbReference>
<comment type="caution">
    <text evidence="3">The sequence shown here is derived from an EMBL/GenBank/DDBJ whole genome shotgun (WGS) entry which is preliminary data.</text>
</comment>
<feature type="domain" description="Resolvase/invertase-type recombinase catalytic" evidence="2">
    <location>
        <begin position="1"/>
        <end position="35"/>
    </location>
</feature>
<accession>A0ABP8U1K8</accession>